<evidence type="ECO:0000313" key="6">
    <source>
        <dbReference type="EMBL" id="MTU43186.1"/>
    </source>
</evidence>
<dbReference type="GO" id="GO:0004324">
    <property type="term" value="F:ferredoxin-NADP+ reductase activity"/>
    <property type="evidence" value="ECO:0007669"/>
    <property type="project" value="UniProtKB-EC"/>
</dbReference>
<feature type="domain" description="FAD-binding FR-type" evidence="5">
    <location>
        <begin position="3"/>
        <end position="110"/>
    </location>
</feature>
<comment type="catalytic activity">
    <reaction evidence="4">
        <text>2 reduced [2Fe-2S]-[ferredoxin] + NADP(+) + H(+) = 2 oxidized [2Fe-2S]-[ferredoxin] + NADPH</text>
        <dbReference type="Rhea" id="RHEA:20125"/>
        <dbReference type="Rhea" id="RHEA-COMP:10000"/>
        <dbReference type="Rhea" id="RHEA-COMP:10001"/>
        <dbReference type="ChEBI" id="CHEBI:15378"/>
        <dbReference type="ChEBI" id="CHEBI:33737"/>
        <dbReference type="ChEBI" id="CHEBI:33738"/>
        <dbReference type="ChEBI" id="CHEBI:57783"/>
        <dbReference type="ChEBI" id="CHEBI:58349"/>
        <dbReference type="EC" id="1.18.1.2"/>
    </reaction>
</comment>
<dbReference type="InterPro" id="IPR033892">
    <property type="entry name" value="FNR_bac"/>
</dbReference>
<dbReference type="GO" id="GO:0034599">
    <property type="term" value="P:cellular response to oxidative stress"/>
    <property type="evidence" value="ECO:0007669"/>
    <property type="project" value="TreeGrafter"/>
</dbReference>
<dbReference type="GO" id="GO:0000166">
    <property type="term" value="F:nucleotide binding"/>
    <property type="evidence" value="ECO:0007669"/>
    <property type="project" value="UniProtKB-KW"/>
</dbReference>
<dbReference type="PANTHER" id="PTHR47878:SF2">
    <property type="entry name" value="OXIDOREDUCTASE FAD_NAD(P)-BINDING DOMAIN PROTEIN"/>
    <property type="match status" value="1"/>
</dbReference>
<dbReference type="RefSeq" id="WP_173020563.1">
    <property type="nucleotide sequence ID" value="NZ_CAJUON010000013.1"/>
</dbReference>
<dbReference type="InterPro" id="IPR051930">
    <property type="entry name" value="FNR_type-1"/>
</dbReference>
<dbReference type="Proteomes" id="UP000462362">
    <property type="component" value="Unassembled WGS sequence"/>
</dbReference>
<dbReference type="SUPFAM" id="SSF63380">
    <property type="entry name" value="Riboflavin synthase domain-like"/>
    <property type="match status" value="1"/>
</dbReference>
<evidence type="ECO:0000256" key="4">
    <source>
        <dbReference type="ARBA" id="ARBA00047776"/>
    </source>
</evidence>
<evidence type="ECO:0000256" key="3">
    <source>
        <dbReference type="ARBA" id="ARBA00022741"/>
    </source>
</evidence>
<dbReference type="InterPro" id="IPR001433">
    <property type="entry name" value="OxRdtase_FAD/NAD-bd"/>
</dbReference>
<proteinExistence type="inferred from homology"/>
<dbReference type="EMBL" id="WNCL01000014">
    <property type="protein sequence ID" value="MTU43186.1"/>
    <property type="molecule type" value="Genomic_DNA"/>
</dbReference>
<comment type="similarity">
    <text evidence="1">Belongs to the ferredoxin--NADP reductase type 1 family.</text>
</comment>
<evidence type="ECO:0000256" key="1">
    <source>
        <dbReference type="ARBA" id="ARBA00008312"/>
    </source>
</evidence>
<dbReference type="InterPro" id="IPR017938">
    <property type="entry name" value="Riboflavin_synthase-like_b-brl"/>
</dbReference>
<dbReference type="PANTHER" id="PTHR47878">
    <property type="entry name" value="OXIDOREDUCTASE FAD/NAD(P)-BINDING DOMAIN PROTEIN"/>
    <property type="match status" value="1"/>
</dbReference>
<dbReference type="SUPFAM" id="SSF52343">
    <property type="entry name" value="Ferredoxin reductase-like, C-terminal NADP-linked domain"/>
    <property type="match status" value="1"/>
</dbReference>
<dbReference type="GO" id="GO:0042167">
    <property type="term" value="P:heme catabolic process"/>
    <property type="evidence" value="ECO:0007669"/>
    <property type="project" value="TreeGrafter"/>
</dbReference>
<dbReference type="Pfam" id="PF00175">
    <property type="entry name" value="NAD_binding_1"/>
    <property type="match status" value="1"/>
</dbReference>
<dbReference type="InterPro" id="IPR039261">
    <property type="entry name" value="FNR_nucleotide-bd"/>
</dbReference>
<name>A0A6I3S2F1_9BURK</name>
<keyword evidence="3" id="KW-0547">Nucleotide-binding</keyword>
<dbReference type="InterPro" id="IPR017927">
    <property type="entry name" value="FAD-bd_FR_type"/>
</dbReference>
<dbReference type="Gene3D" id="3.40.50.80">
    <property type="entry name" value="Nucleotide-binding domain of ferredoxin-NADP reductase (FNR) module"/>
    <property type="match status" value="1"/>
</dbReference>
<comment type="caution">
    <text evidence="6">The sequence shown here is derived from an EMBL/GenBank/DDBJ whole genome shotgun (WGS) entry which is preliminary data.</text>
</comment>
<accession>A0A6I3S2F1</accession>
<sequence>MSENRTKVRLLQKQVWRKGLVSIRVTKPEGFTFTPGQFVRLGLDIEENGKTEYAARGYSIASVPSDPFLEFFIVEVPQGLVSPRLCALEAGSELWLETDLWGSLLPERLPASQNLWCLSTGTGLAPFLSILRQESVWKKWPTIVLVHSVRLAEDLAYTQLIQKIKDDSSLGGGSGRNLIYIPVVTREATQFLSRRIPDLISSGDLAETAGVKFDSSVSSVLLCGNPAMIKEVRALLKPLGFQAPRRGEPGNLIAENLWQQ</sequence>
<evidence type="ECO:0000259" key="5">
    <source>
        <dbReference type="PROSITE" id="PS51384"/>
    </source>
</evidence>
<reference evidence="6 7" key="1">
    <citation type="journal article" date="2019" name="Nat. Med.">
        <title>A library of human gut bacterial isolates paired with longitudinal multiomics data enables mechanistic microbiome research.</title>
        <authorList>
            <person name="Poyet M."/>
            <person name="Groussin M."/>
            <person name="Gibbons S.M."/>
            <person name="Avila-Pacheco J."/>
            <person name="Jiang X."/>
            <person name="Kearney S.M."/>
            <person name="Perrotta A.R."/>
            <person name="Berdy B."/>
            <person name="Zhao S."/>
            <person name="Lieberman T.D."/>
            <person name="Swanson P.K."/>
            <person name="Smith M."/>
            <person name="Roesemann S."/>
            <person name="Alexander J.E."/>
            <person name="Rich S.A."/>
            <person name="Livny J."/>
            <person name="Vlamakis H."/>
            <person name="Clish C."/>
            <person name="Bullock K."/>
            <person name="Deik A."/>
            <person name="Scott J."/>
            <person name="Pierce K.A."/>
            <person name="Xavier R.J."/>
            <person name="Alm E.J."/>
        </authorList>
    </citation>
    <scope>NUCLEOTIDE SEQUENCE [LARGE SCALE GENOMIC DNA]</scope>
    <source>
        <strain evidence="6 7">BIOML-A2</strain>
    </source>
</reference>
<dbReference type="PROSITE" id="PS51384">
    <property type="entry name" value="FAD_FR"/>
    <property type="match status" value="1"/>
</dbReference>
<dbReference type="CDD" id="cd06195">
    <property type="entry name" value="FNR1"/>
    <property type="match status" value="1"/>
</dbReference>
<dbReference type="AlphaFoldDB" id="A0A6I3S2F1"/>
<evidence type="ECO:0000256" key="2">
    <source>
        <dbReference type="ARBA" id="ARBA00013223"/>
    </source>
</evidence>
<organism evidence="6 7">
    <name type="scientific">Parasutterella excrementihominis</name>
    <dbReference type="NCBI Taxonomy" id="487175"/>
    <lineage>
        <taxon>Bacteria</taxon>
        <taxon>Pseudomonadati</taxon>
        <taxon>Pseudomonadota</taxon>
        <taxon>Betaproteobacteria</taxon>
        <taxon>Burkholderiales</taxon>
        <taxon>Sutterellaceae</taxon>
        <taxon>Parasutterella</taxon>
    </lineage>
</organism>
<gene>
    <name evidence="6" type="ORF">GMD42_06035</name>
</gene>
<dbReference type="EC" id="1.18.1.2" evidence="2"/>
<evidence type="ECO:0000313" key="7">
    <source>
        <dbReference type="Proteomes" id="UP000462362"/>
    </source>
</evidence>
<dbReference type="Gene3D" id="2.40.30.10">
    <property type="entry name" value="Translation factors"/>
    <property type="match status" value="1"/>
</dbReference>
<protein>
    <recommendedName>
        <fullName evidence="2">ferredoxin--NADP(+) reductase</fullName>
        <ecNumber evidence="2">1.18.1.2</ecNumber>
    </recommendedName>
</protein>